<dbReference type="AlphaFoldDB" id="A0A0K0HET7"/>
<accession>A0A0K0HET7</accession>
<dbReference type="Proteomes" id="UP000000289">
    <property type="component" value="Chromosome"/>
</dbReference>
<dbReference type="KEGG" id="sbg:SBG_2833"/>
<evidence type="ECO:0000313" key="1">
    <source>
        <dbReference type="EMBL" id="CCC31887.1"/>
    </source>
</evidence>
<organism evidence="1 2">
    <name type="scientific">Salmonella bongori (strain ATCC 43975 / DSM 13772 / NCTC 12419)</name>
    <dbReference type="NCBI Taxonomy" id="218493"/>
    <lineage>
        <taxon>Bacteria</taxon>
        <taxon>Pseudomonadati</taxon>
        <taxon>Pseudomonadota</taxon>
        <taxon>Gammaproteobacteria</taxon>
        <taxon>Enterobacterales</taxon>
        <taxon>Enterobacteriaceae</taxon>
        <taxon>Salmonella</taxon>
    </lineage>
</organism>
<dbReference type="GeneID" id="44981845"/>
<sequence length="182" mass="20974">MSKFTELCSAYTEFRNKLSDTRFDAYNFSGHVIKNYLDYLGIDNEKAYKIIPLDKDEKPNTKYTPTGATHLGDDGFWHLGFILTVYKDSNTYPQSPFQIDFKFRKNDDDSYTFGVDSIGFATKITSLINSNEFTPVFDKIQECILGHFQEFEDFLVGKHDKMSSIGFIQEGIFAKINSEKNE</sequence>
<reference evidence="1 2" key="1">
    <citation type="journal article" date="2011" name="PLoS Pathog.">
        <title>Salmonella bongori provides insights into the evolution of the Salmonellae.</title>
        <authorList>
            <person name="Fookes M."/>
            <person name="Schroeder G.N."/>
            <person name="Langridge G.C."/>
            <person name="Blondel C.J."/>
            <person name="Mammina C."/>
            <person name="Connor T.R."/>
            <person name="Seth-Smith H."/>
            <person name="Vernikos G.S."/>
            <person name="Robinson K.S."/>
            <person name="Sanders M."/>
            <person name="Petty N.K."/>
            <person name="Kingsley R.A."/>
            <person name="Baumler A.J."/>
            <person name="Nuccio S.P."/>
            <person name="Contreras I."/>
            <person name="Santiviago C.A."/>
            <person name="Maskell D."/>
            <person name="Barrow P."/>
            <person name="Humphrey T."/>
            <person name="Nastasi A."/>
            <person name="Roberts M."/>
            <person name="Frankel G."/>
            <person name="Parkhill J."/>
            <person name="Dougan G."/>
            <person name="Thomson N.R."/>
        </authorList>
    </citation>
    <scope>NUCLEOTIDE SEQUENCE [LARGE SCALE GENOMIC DNA]</scope>
    <source>
        <strain evidence="2">ATCC 43975 / DSM 13772 / NCTC 12419</strain>
    </source>
</reference>
<dbReference type="RefSeq" id="WP_000033213.1">
    <property type="nucleotide sequence ID" value="NC_015761.1"/>
</dbReference>
<evidence type="ECO:0000313" key="2">
    <source>
        <dbReference type="Proteomes" id="UP000000289"/>
    </source>
</evidence>
<dbReference type="EMBL" id="FR877557">
    <property type="protein sequence ID" value="CCC31887.1"/>
    <property type="molecule type" value="Genomic_DNA"/>
</dbReference>
<gene>
    <name evidence="1" type="ordered locus">SBG_2833</name>
</gene>
<protein>
    <submittedName>
        <fullName evidence="1">Hypothetical phage-related protein</fullName>
    </submittedName>
</protein>
<proteinExistence type="predicted"/>
<name>A0A0K0HET7_SALBC</name>